<proteinExistence type="predicted"/>
<keyword evidence="2" id="KW-0732">Signal</keyword>
<dbReference type="RefSeq" id="WP_220115578.1">
    <property type="nucleotide sequence ID" value="NZ_JAHZUY010000002.1"/>
</dbReference>
<evidence type="ECO:0008006" key="5">
    <source>
        <dbReference type="Google" id="ProtNLM"/>
    </source>
</evidence>
<evidence type="ECO:0000313" key="3">
    <source>
        <dbReference type="EMBL" id="MBW8268070.1"/>
    </source>
</evidence>
<evidence type="ECO:0000256" key="1">
    <source>
        <dbReference type="SAM" id="MobiDB-lite"/>
    </source>
</evidence>
<reference evidence="3 4" key="1">
    <citation type="submission" date="2021-08" db="EMBL/GenBank/DDBJ databases">
        <title>Caldovatus sediminis gen. nov., sp. nov., a moderately thermophilic bacterium isolated from a hot spring.</title>
        <authorList>
            <person name="Hu C.-J."/>
            <person name="Li W.-J."/>
            <person name="Xian W.-D."/>
        </authorList>
    </citation>
    <scope>NUCLEOTIDE SEQUENCE [LARGE SCALE GENOMIC DNA]</scope>
    <source>
        <strain evidence="3 4">SYSU G05006</strain>
    </source>
</reference>
<feature type="signal peptide" evidence="2">
    <location>
        <begin position="1"/>
        <end position="21"/>
    </location>
</feature>
<feature type="chain" id="PRO_5045285736" description="Secreted protein" evidence="2">
    <location>
        <begin position="22"/>
        <end position="158"/>
    </location>
</feature>
<name>A0ABS7EXH2_9PROT</name>
<feature type="region of interest" description="Disordered" evidence="1">
    <location>
        <begin position="94"/>
        <end position="158"/>
    </location>
</feature>
<organism evidence="3 4">
    <name type="scientific">Caldovatus aquaticus</name>
    <dbReference type="NCBI Taxonomy" id="2865671"/>
    <lineage>
        <taxon>Bacteria</taxon>
        <taxon>Pseudomonadati</taxon>
        <taxon>Pseudomonadota</taxon>
        <taxon>Alphaproteobacteria</taxon>
        <taxon>Acetobacterales</taxon>
        <taxon>Roseomonadaceae</taxon>
        <taxon>Caldovatus</taxon>
    </lineage>
</organism>
<accession>A0ABS7EXH2</accession>
<keyword evidence="4" id="KW-1185">Reference proteome</keyword>
<evidence type="ECO:0000313" key="4">
    <source>
        <dbReference type="Proteomes" id="UP001519924"/>
    </source>
</evidence>
<comment type="caution">
    <text evidence="3">The sequence shown here is derived from an EMBL/GenBank/DDBJ whole genome shotgun (WGS) entry which is preliminary data.</text>
</comment>
<dbReference type="EMBL" id="JAHZUY010000002">
    <property type="protein sequence ID" value="MBW8268070.1"/>
    <property type="molecule type" value="Genomic_DNA"/>
</dbReference>
<dbReference type="Proteomes" id="UP001519924">
    <property type="component" value="Unassembled WGS sequence"/>
</dbReference>
<gene>
    <name evidence="3" type="ORF">K1J50_01060</name>
</gene>
<sequence length="158" mass="15765">MRVRLVLAAAASVAAASLAPAAAGRAQASGPCVRLGGESAPGAIEAAGCAVRCEQGRGAATALRLADGRDSTALFLPARDLPGRSLRRAIVARDTPPPSFGAVASHATAEPGGTVPVETRVRLTGLPAREPPLPAWCRPRCDGTAPAPDGGGPGRPRP</sequence>
<protein>
    <recommendedName>
        <fullName evidence="5">Secreted protein</fullName>
    </recommendedName>
</protein>
<evidence type="ECO:0000256" key="2">
    <source>
        <dbReference type="SAM" id="SignalP"/>
    </source>
</evidence>
<feature type="compositionally biased region" description="Gly residues" evidence="1">
    <location>
        <begin position="149"/>
        <end position="158"/>
    </location>
</feature>